<gene>
    <name evidence="1" type="ORF">WMO64_15955</name>
</gene>
<protein>
    <recommendedName>
        <fullName evidence="3">Carbohydrate binding domain protein</fullName>
    </recommendedName>
</protein>
<accession>A0ABV1EE29</accession>
<organism evidence="1 2">
    <name type="scientific">Pseudoflavonifractor intestinihominis</name>
    <dbReference type="NCBI Taxonomy" id="3133171"/>
    <lineage>
        <taxon>Bacteria</taxon>
        <taxon>Bacillati</taxon>
        <taxon>Bacillota</taxon>
        <taxon>Clostridia</taxon>
        <taxon>Eubacteriales</taxon>
        <taxon>Oscillospiraceae</taxon>
        <taxon>Pseudoflavonifractor</taxon>
    </lineage>
</organism>
<name>A0ABV1EE29_9FIRM</name>
<keyword evidence="2" id="KW-1185">Reference proteome</keyword>
<proteinExistence type="predicted"/>
<dbReference type="Proteomes" id="UP001464378">
    <property type="component" value="Unassembled WGS sequence"/>
</dbReference>
<dbReference type="Gene3D" id="2.10.10.90">
    <property type="match status" value="1"/>
</dbReference>
<reference evidence="1 2" key="1">
    <citation type="submission" date="2024-03" db="EMBL/GenBank/DDBJ databases">
        <title>Human intestinal bacterial collection.</title>
        <authorList>
            <person name="Pauvert C."/>
            <person name="Hitch T.C.A."/>
            <person name="Clavel T."/>
        </authorList>
    </citation>
    <scope>NUCLEOTIDE SEQUENCE [LARGE SCALE GENOMIC DNA]</scope>
    <source>
        <strain evidence="1 2">CLA-AP-H29</strain>
    </source>
</reference>
<dbReference type="EMBL" id="JBBMFK010000037">
    <property type="protein sequence ID" value="MEQ2444947.1"/>
    <property type="molecule type" value="Genomic_DNA"/>
</dbReference>
<evidence type="ECO:0008006" key="3">
    <source>
        <dbReference type="Google" id="ProtNLM"/>
    </source>
</evidence>
<comment type="caution">
    <text evidence="1">The sequence shown here is derived from an EMBL/GenBank/DDBJ whole genome shotgun (WGS) entry which is preliminary data.</text>
</comment>
<evidence type="ECO:0000313" key="2">
    <source>
        <dbReference type="Proteomes" id="UP001464378"/>
    </source>
</evidence>
<evidence type="ECO:0000313" key="1">
    <source>
        <dbReference type="EMBL" id="MEQ2444947.1"/>
    </source>
</evidence>
<dbReference type="RefSeq" id="WP_349232616.1">
    <property type="nucleotide sequence ID" value="NZ_JBBMFK010000037.1"/>
</dbReference>
<sequence length="173" mass="19054">MRVFDGTGYRDATPDEIAAWKEASSQPAPPPSPQEQAMTLARTMAASATGLTDTVALSIPDLLPTWDELLAAGSEVSAGVCLVHNGQTYRVVQDVTPIESQPPDMDGMLAVYRPIEREHAGTMTDPIPWVSGMDCKEGKYYNYEGKTYLCKSDMLPCVWPPDTPDMWQWEVVE</sequence>